<dbReference type="AlphaFoldDB" id="A0A4S8JM49"/>
<sequence>MRHLHWFHIALPPLALLCICVNAGGGKDICIVDDEATLEEEEEVERCGADVDASLVIFSSFGVAPLYLPCLLFFLLIIGNADDSSSLSSADIDAEYCQRRLSDMSMHLQAQRNGWCLSANPQNGRKREAVGLQFELTHSSEEKQALCPKPPFYISTKQRVHTNRVPNSHFIEQLGGIFDGK</sequence>
<feature type="signal peptide" evidence="2">
    <location>
        <begin position="1"/>
        <end position="26"/>
    </location>
</feature>
<keyword evidence="4" id="KW-1185">Reference proteome</keyword>
<evidence type="ECO:0000313" key="3">
    <source>
        <dbReference type="EMBL" id="THU63287.1"/>
    </source>
</evidence>
<keyword evidence="2" id="KW-0732">Signal</keyword>
<keyword evidence="1" id="KW-0812">Transmembrane</keyword>
<evidence type="ECO:0000313" key="4">
    <source>
        <dbReference type="Proteomes" id="UP000317650"/>
    </source>
</evidence>
<proteinExistence type="predicted"/>
<reference evidence="3 4" key="1">
    <citation type="journal article" date="2019" name="Nat. Plants">
        <title>Genome sequencing of Musa balbisiana reveals subgenome evolution and function divergence in polyploid bananas.</title>
        <authorList>
            <person name="Yao X."/>
        </authorList>
    </citation>
    <scope>NUCLEOTIDE SEQUENCE [LARGE SCALE GENOMIC DNA]</scope>
    <source>
        <strain evidence="4">cv. DH-PKW</strain>
        <tissue evidence="3">Leaves</tissue>
    </source>
</reference>
<feature type="transmembrane region" description="Helical" evidence="1">
    <location>
        <begin position="55"/>
        <end position="78"/>
    </location>
</feature>
<keyword evidence="1" id="KW-1133">Transmembrane helix</keyword>
<keyword evidence="1" id="KW-0472">Membrane</keyword>
<name>A0A4S8JM49_MUSBA</name>
<accession>A0A4S8JM49</accession>
<protein>
    <submittedName>
        <fullName evidence="3">Uncharacterized protein</fullName>
    </submittedName>
</protein>
<dbReference type="EMBL" id="PYDT01000004">
    <property type="protein sequence ID" value="THU63287.1"/>
    <property type="molecule type" value="Genomic_DNA"/>
</dbReference>
<evidence type="ECO:0000256" key="1">
    <source>
        <dbReference type="SAM" id="Phobius"/>
    </source>
</evidence>
<comment type="caution">
    <text evidence="3">The sequence shown here is derived from an EMBL/GenBank/DDBJ whole genome shotgun (WGS) entry which is preliminary data.</text>
</comment>
<dbReference type="Proteomes" id="UP000317650">
    <property type="component" value="Chromosome 1"/>
</dbReference>
<feature type="chain" id="PRO_5020370999" evidence="2">
    <location>
        <begin position="27"/>
        <end position="181"/>
    </location>
</feature>
<evidence type="ECO:0000256" key="2">
    <source>
        <dbReference type="SAM" id="SignalP"/>
    </source>
</evidence>
<organism evidence="3 4">
    <name type="scientific">Musa balbisiana</name>
    <name type="common">Banana</name>
    <dbReference type="NCBI Taxonomy" id="52838"/>
    <lineage>
        <taxon>Eukaryota</taxon>
        <taxon>Viridiplantae</taxon>
        <taxon>Streptophyta</taxon>
        <taxon>Embryophyta</taxon>
        <taxon>Tracheophyta</taxon>
        <taxon>Spermatophyta</taxon>
        <taxon>Magnoliopsida</taxon>
        <taxon>Liliopsida</taxon>
        <taxon>Zingiberales</taxon>
        <taxon>Musaceae</taxon>
        <taxon>Musa</taxon>
    </lineage>
</organism>
<gene>
    <name evidence="3" type="ORF">C4D60_Mb01t14160</name>
</gene>